<feature type="binding site" evidence="12">
    <location>
        <begin position="99"/>
        <end position="103"/>
    </location>
    <ligand>
        <name>ATP</name>
        <dbReference type="ChEBI" id="CHEBI:30616"/>
    </ligand>
</feature>
<dbReference type="PROSITE" id="PS51194">
    <property type="entry name" value="HELICASE_CTER"/>
    <property type="match status" value="1"/>
</dbReference>
<dbReference type="SUPFAM" id="SSF81767">
    <property type="entry name" value="Pre-protein crosslinking domain of SecA"/>
    <property type="match status" value="1"/>
</dbReference>
<dbReference type="SMART" id="SM00957">
    <property type="entry name" value="SecA_DEAD"/>
    <property type="match status" value="1"/>
</dbReference>
<dbReference type="SUPFAM" id="SSF52540">
    <property type="entry name" value="P-loop containing nucleoside triphosphate hydrolases"/>
    <property type="match status" value="2"/>
</dbReference>
<dbReference type="PATRIC" id="fig|1131731.3.peg.3014"/>
<dbReference type="PROSITE" id="PS51192">
    <property type="entry name" value="HELICASE_ATP_BIND_1"/>
    <property type="match status" value="1"/>
</dbReference>
<dbReference type="InterPro" id="IPR014001">
    <property type="entry name" value="Helicase_ATP-bd"/>
</dbReference>
<evidence type="ECO:0000256" key="8">
    <source>
        <dbReference type="ARBA" id="ARBA00022927"/>
    </source>
</evidence>
<dbReference type="RefSeq" id="WP_003332355.1">
    <property type="nucleotide sequence ID" value="NZ_AJLR01000122.1"/>
</dbReference>
<dbReference type="InterPro" id="IPR000185">
    <property type="entry name" value="SecA"/>
</dbReference>
<dbReference type="InterPro" id="IPR036670">
    <property type="entry name" value="SecA_X-link_sf"/>
</dbReference>
<keyword evidence="5 12" id="KW-0963">Cytoplasm</keyword>
<dbReference type="HAMAP" id="MF_01382">
    <property type="entry name" value="SecA"/>
    <property type="match status" value="1"/>
</dbReference>
<dbReference type="InterPro" id="IPR027417">
    <property type="entry name" value="P-loop_NTPase"/>
</dbReference>
<evidence type="ECO:0000256" key="12">
    <source>
        <dbReference type="HAMAP-Rule" id="MF_01382"/>
    </source>
</evidence>
<keyword evidence="7 12" id="KW-0067">ATP-binding</keyword>
<evidence type="ECO:0000256" key="2">
    <source>
        <dbReference type="ARBA" id="ARBA00007650"/>
    </source>
</evidence>
<comment type="subcellular location">
    <subcellularLocation>
        <location evidence="12">Cell membrane</location>
        <topology evidence="12">Peripheral membrane protein</topology>
        <orientation evidence="12">Cytoplasmic side</orientation>
    </subcellularLocation>
    <subcellularLocation>
        <location evidence="12">Cytoplasm</location>
    </subcellularLocation>
    <subcellularLocation>
        <location evidence="1">Membrane</location>
        <topology evidence="1">Peripheral membrane protein</topology>
    </subcellularLocation>
    <text evidence="12">Distribution is 50-50.</text>
</comment>
<dbReference type="Proteomes" id="UP000006315">
    <property type="component" value="Unassembled WGS sequence"/>
</dbReference>
<evidence type="ECO:0000313" key="16">
    <source>
        <dbReference type="EMBL" id="EKN64180.1"/>
    </source>
</evidence>
<proteinExistence type="inferred from homology"/>
<keyword evidence="8 12" id="KW-0653">Protein transport</keyword>
<dbReference type="InterPro" id="IPR014018">
    <property type="entry name" value="SecA_motor_DEAD"/>
</dbReference>
<comment type="function">
    <text evidence="12">Part of the Sec protein translocase complex. Interacts with the SecYEG preprotein conducting channel. Has a central role in coupling the hydrolysis of ATP to the transfer of proteins into and across the cell membrane, serving as an ATP-driven molecular motor driving the stepwise translocation of polypeptide chains across the membrane.</text>
</comment>
<dbReference type="Pfam" id="PF01043">
    <property type="entry name" value="SecA_PP_bind"/>
    <property type="match status" value="1"/>
</dbReference>
<dbReference type="GO" id="GO:0005886">
    <property type="term" value="C:plasma membrane"/>
    <property type="evidence" value="ECO:0007669"/>
    <property type="project" value="UniProtKB-SubCell"/>
</dbReference>
<dbReference type="InterPro" id="IPR001650">
    <property type="entry name" value="Helicase_C-like"/>
</dbReference>
<dbReference type="CDD" id="cd18803">
    <property type="entry name" value="SF2_C_secA"/>
    <property type="match status" value="1"/>
</dbReference>
<dbReference type="Pfam" id="PF07517">
    <property type="entry name" value="SecA_DEAD"/>
    <property type="match status" value="1"/>
</dbReference>
<evidence type="ECO:0000259" key="15">
    <source>
        <dbReference type="PROSITE" id="PS51196"/>
    </source>
</evidence>
<evidence type="ECO:0000256" key="9">
    <source>
        <dbReference type="ARBA" id="ARBA00022967"/>
    </source>
</evidence>
<feature type="domain" description="Helicase ATP-binding" evidence="13">
    <location>
        <begin position="83"/>
        <end position="280"/>
    </location>
</feature>
<dbReference type="InterPro" id="IPR044722">
    <property type="entry name" value="SecA_SF2_C"/>
</dbReference>
<dbReference type="InterPro" id="IPR011115">
    <property type="entry name" value="SecA_DEAD"/>
</dbReference>
<dbReference type="PROSITE" id="PS51196">
    <property type="entry name" value="SECA_MOTOR_DEAD"/>
    <property type="match status" value="1"/>
</dbReference>
<dbReference type="InterPro" id="IPR011130">
    <property type="entry name" value="SecA_preprotein_X-link_dom"/>
</dbReference>
<protein>
    <recommendedName>
        <fullName evidence="12">Protein translocase subunit SecA</fullName>
        <ecNumber evidence="12">7.4.2.8</ecNumber>
    </recommendedName>
</protein>
<dbReference type="GO" id="GO:0005829">
    <property type="term" value="C:cytosol"/>
    <property type="evidence" value="ECO:0007669"/>
    <property type="project" value="TreeGrafter"/>
</dbReference>
<dbReference type="PRINTS" id="PR00906">
    <property type="entry name" value="SECA"/>
</dbReference>
<dbReference type="EC" id="7.4.2.8" evidence="12"/>
<organism evidence="16 17">
    <name type="scientific">Schinkia azotoformans LMG 9581</name>
    <dbReference type="NCBI Taxonomy" id="1131731"/>
    <lineage>
        <taxon>Bacteria</taxon>
        <taxon>Bacillati</taxon>
        <taxon>Bacillota</taxon>
        <taxon>Bacilli</taxon>
        <taxon>Bacillales</taxon>
        <taxon>Bacillaceae</taxon>
        <taxon>Calidifontibacillus/Schinkia group</taxon>
        <taxon>Schinkia</taxon>
    </lineage>
</organism>
<dbReference type="PANTHER" id="PTHR30612:SF0">
    <property type="entry name" value="CHLOROPLAST PROTEIN-TRANSPORTING ATPASE"/>
    <property type="match status" value="1"/>
</dbReference>
<dbReference type="GO" id="GO:0005524">
    <property type="term" value="F:ATP binding"/>
    <property type="evidence" value="ECO:0007669"/>
    <property type="project" value="UniProtKB-UniRule"/>
</dbReference>
<dbReference type="InterPro" id="IPR020937">
    <property type="entry name" value="SecA_CS"/>
</dbReference>
<dbReference type="GO" id="GO:0043952">
    <property type="term" value="P:protein transport by the Sec complex"/>
    <property type="evidence" value="ECO:0007669"/>
    <property type="project" value="TreeGrafter"/>
</dbReference>
<evidence type="ECO:0000256" key="11">
    <source>
        <dbReference type="ARBA" id="ARBA00023136"/>
    </source>
</evidence>
<keyword evidence="10 12" id="KW-0811">Translocation</keyword>
<comment type="caution">
    <text evidence="16">The sequence shown here is derived from an EMBL/GenBank/DDBJ whole genome shotgun (WGS) entry which is preliminary data.</text>
</comment>
<dbReference type="PROSITE" id="PS01312">
    <property type="entry name" value="SECA"/>
    <property type="match status" value="1"/>
</dbReference>
<dbReference type="FunFam" id="3.40.50.300:FF:000429">
    <property type="entry name" value="Preprotein translocase subunit SecA"/>
    <property type="match status" value="1"/>
</dbReference>
<feature type="domain" description="SecA family profile" evidence="15">
    <location>
        <begin position="1"/>
        <end position="567"/>
    </location>
</feature>
<comment type="similarity">
    <text evidence="2 12">Belongs to the SecA family.</text>
</comment>
<evidence type="ECO:0000256" key="4">
    <source>
        <dbReference type="ARBA" id="ARBA00022475"/>
    </source>
</evidence>
<dbReference type="CDD" id="cd17928">
    <property type="entry name" value="DEXDc_SecA"/>
    <property type="match status" value="1"/>
</dbReference>
<keyword evidence="3 12" id="KW-0813">Transport</keyword>
<dbReference type="Pfam" id="PF21090">
    <property type="entry name" value="P-loop_SecA"/>
    <property type="match status" value="2"/>
</dbReference>
<feature type="binding site" evidence="12">
    <location>
        <position position="81"/>
    </location>
    <ligand>
        <name>ATP</name>
        <dbReference type="ChEBI" id="CHEBI:30616"/>
    </ligand>
</feature>
<evidence type="ECO:0000313" key="17">
    <source>
        <dbReference type="Proteomes" id="UP000006315"/>
    </source>
</evidence>
<dbReference type="GO" id="GO:0006605">
    <property type="term" value="P:protein targeting"/>
    <property type="evidence" value="ECO:0007669"/>
    <property type="project" value="UniProtKB-UniRule"/>
</dbReference>
<dbReference type="GO" id="GO:0008564">
    <property type="term" value="F:protein-exporting ATPase activity"/>
    <property type="evidence" value="ECO:0007669"/>
    <property type="project" value="UniProtKB-EC"/>
</dbReference>
<dbReference type="GO" id="GO:0017038">
    <property type="term" value="P:protein import"/>
    <property type="evidence" value="ECO:0007669"/>
    <property type="project" value="InterPro"/>
</dbReference>
<keyword evidence="9 12" id="KW-1278">Translocase</keyword>
<dbReference type="Gene3D" id="3.90.1440.10">
    <property type="entry name" value="SecA, preprotein cross-linking domain"/>
    <property type="match status" value="1"/>
</dbReference>
<dbReference type="Pfam" id="PF07516">
    <property type="entry name" value="SecA_SW"/>
    <property type="match status" value="1"/>
</dbReference>
<evidence type="ECO:0000256" key="3">
    <source>
        <dbReference type="ARBA" id="ARBA00022448"/>
    </source>
</evidence>
<dbReference type="InterPro" id="IPR011116">
    <property type="entry name" value="SecA_Wing/Scaffold"/>
</dbReference>
<evidence type="ECO:0000256" key="1">
    <source>
        <dbReference type="ARBA" id="ARBA00004170"/>
    </source>
</evidence>
<dbReference type="GO" id="GO:0031522">
    <property type="term" value="C:cell envelope Sec protein transport complex"/>
    <property type="evidence" value="ECO:0007669"/>
    <property type="project" value="TreeGrafter"/>
</dbReference>
<keyword evidence="17" id="KW-1185">Reference proteome</keyword>
<evidence type="ECO:0000256" key="10">
    <source>
        <dbReference type="ARBA" id="ARBA00023010"/>
    </source>
</evidence>
<gene>
    <name evidence="12" type="primary">secA</name>
    <name evidence="16" type="ORF">BAZO_14719</name>
</gene>
<accession>K6BZ42</accession>
<dbReference type="AlphaFoldDB" id="K6BZ42"/>
<name>K6BZ42_SCHAZ</name>
<dbReference type="PANTHER" id="PTHR30612">
    <property type="entry name" value="SECA INNER MEMBRANE COMPONENT OF SEC PROTEIN SECRETION SYSTEM"/>
    <property type="match status" value="1"/>
</dbReference>
<dbReference type="SUPFAM" id="SSF81886">
    <property type="entry name" value="Helical scaffold and wing domains of SecA"/>
    <property type="match status" value="1"/>
</dbReference>
<keyword evidence="4 12" id="KW-1003">Cell membrane</keyword>
<comment type="catalytic activity">
    <reaction evidence="12">
        <text>ATP + H2O + cellular proteinSide 1 = ADP + phosphate + cellular proteinSide 2.</text>
        <dbReference type="EC" id="7.4.2.8"/>
    </reaction>
</comment>
<dbReference type="Gene3D" id="1.10.3060.10">
    <property type="entry name" value="Helical scaffold and wing domains of SecA"/>
    <property type="match status" value="2"/>
</dbReference>
<dbReference type="STRING" id="1131731.BAZO_14719"/>
<sequence length="757" mass="87108">MVKKKFKSYIAEKNNTKTLQFVQVINELHGNYQSLSDDQLRTVFIQLREKKVRDEKFRCYLFALVKEVIWRVFQIDLHNVQLMAGWVLADGKIAEMATGEGKTIMSVLPAIWYNVLGKKVHVMTVNEYLAKRDYEQMGKVFRFLGITVGLNLSEMQLFEKKQAYMQDVTYGVCNEFGFDYLRDHIAKDRLLMVQPALQVAIVDEVDSILIDEAKTPLIISEKQKAPPDIYSVCSKLVAKMDKDKDYELDLRTNQVIFTPAAIGKLEAVLMINNLYDGEHAPIFHFLLQSLKAHVFLKKDEHYIVDEDKIQLIDPFTGRILEGRQYNDGLHQAIEAKEGLILSEENRVKATITIQKLFSLYETVVGMTGTIQVEEEEVHDLYGIEVAAIPTHKPVIREDADDQIFATKQEKYEAVLAEILASYERGQPVLVGTTSVAQSEHIADMLTKAGLPHQLLNAKTEKEEAAMIARAGEKGMITIATNMAGRGTDIVLGEGVADVGGLYVIGTEKHESRRIDRQLRGRAGRQGDPGKSKFFLSWEDELMVRFAGERTEKWKKSVKNNDLFEKIQKEVEEQNFAIRTIVFLLDSVIHDQRNLFYNHRRQVLVGEEWLETAQNHIAAYLENTLPTKDNPKVDEIIGGEYGDYYEQFELVQKEKELWRERVEKLSPLQQRQLLQLYIGLLDEGWAVHLDTIHHLKQSLHSRVYEQRDPILIFHDEAWKLYKAMEEQVREALFHSLKELWEEENDEANIMGSLAYQAI</sequence>
<dbReference type="SMART" id="SM00958">
    <property type="entry name" value="SecA_PP_bind"/>
    <property type="match status" value="1"/>
</dbReference>
<reference evidence="16 17" key="1">
    <citation type="journal article" date="2012" name="Front. Microbiol.">
        <title>Redundancy and modularity in membrane-associated dissimilatory nitrate reduction in Bacillus.</title>
        <authorList>
            <person name="Heylen K."/>
            <person name="Keltjens J."/>
        </authorList>
    </citation>
    <scope>NUCLEOTIDE SEQUENCE [LARGE SCALE GENOMIC DNA]</scope>
    <source>
        <strain evidence="16 17">LMG 9581</strain>
    </source>
</reference>
<dbReference type="EMBL" id="AJLR01000122">
    <property type="protein sequence ID" value="EKN64180.1"/>
    <property type="molecule type" value="Genomic_DNA"/>
</dbReference>
<evidence type="ECO:0000259" key="13">
    <source>
        <dbReference type="PROSITE" id="PS51192"/>
    </source>
</evidence>
<dbReference type="GO" id="GO:0065002">
    <property type="term" value="P:intracellular protein transmembrane transport"/>
    <property type="evidence" value="ECO:0007669"/>
    <property type="project" value="UniProtKB-UniRule"/>
</dbReference>
<feature type="binding site" evidence="12">
    <location>
        <position position="488"/>
    </location>
    <ligand>
        <name>ATP</name>
        <dbReference type="ChEBI" id="CHEBI:30616"/>
    </ligand>
</feature>
<evidence type="ECO:0000256" key="6">
    <source>
        <dbReference type="ARBA" id="ARBA00022741"/>
    </source>
</evidence>
<evidence type="ECO:0000259" key="14">
    <source>
        <dbReference type="PROSITE" id="PS51194"/>
    </source>
</evidence>
<evidence type="ECO:0000256" key="5">
    <source>
        <dbReference type="ARBA" id="ARBA00022490"/>
    </source>
</evidence>
<keyword evidence="6 12" id="KW-0547">Nucleotide-binding</keyword>
<comment type="subunit">
    <text evidence="12">Monomer and homodimer. Part of the essential Sec protein translocation apparatus which comprises SecA, SecYEG and auxiliary proteins SecDF. Other proteins may also be involved.</text>
</comment>
<evidence type="ECO:0000256" key="7">
    <source>
        <dbReference type="ARBA" id="ARBA00022840"/>
    </source>
</evidence>
<dbReference type="Gene3D" id="3.40.50.300">
    <property type="entry name" value="P-loop containing nucleotide triphosphate hydrolases"/>
    <property type="match status" value="3"/>
</dbReference>
<dbReference type="InterPro" id="IPR036266">
    <property type="entry name" value="SecA_Wing/Scaffold_sf"/>
</dbReference>
<feature type="domain" description="Helicase C-terminal" evidence="14">
    <location>
        <begin position="398"/>
        <end position="588"/>
    </location>
</feature>
<keyword evidence="11 12" id="KW-0472">Membrane</keyword>